<dbReference type="CDD" id="cd06423">
    <property type="entry name" value="CESA_like"/>
    <property type="match status" value="1"/>
</dbReference>
<evidence type="ECO:0000256" key="1">
    <source>
        <dbReference type="SAM" id="Phobius"/>
    </source>
</evidence>
<evidence type="ECO:0000313" key="3">
    <source>
        <dbReference type="EMBL" id="QEL13500.1"/>
    </source>
</evidence>
<gene>
    <name evidence="3" type="ORF">PX52LOC_00357</name>
</gene>
<proteinExistence type="predicted"/>
<dbReference type="Gene3D" id="3.90.550.10">
    <property type="entry name" value="Spore Coat Polysaccharide Biosynthesis Protein SpsA, Chain A"/>
    <property type="match status" value="1"/>
</dbReference>
<dbReference type="RefSeq" id="WP_149108468.1">
    <property type="nucleotide sequence ID" value="NZ_CP042425.1"/>
</dbReference>
<keyword evidence="4" id="KW-1185">Reference proteome</keyword>
<feature type="transmembrane region" description="Helical" evidence="1">
    <location>
        <begin position="331"/>
        <end position="351"/>
    </location>
</feature>
<dbReference type="Proteomes" id="UP000324974">
    <property type="component" value="Chromosome"/>
</dbReference>
<sequence>MTVLAIVAFLFALGPATLYFRNTRLFREPPEIPAESFRISVLIPARNEEAGIADCVEAVLASRVVELECVVLDDHSDDRTAAIVQEMARKDSRLRLETAPPLPAGWSGKQHACHCLAQLATFPLLNFLDADVRLAPDALARMAAFQHTSGAAIVSGFPRQETGTFFEKLLIPLIHFLLLGFLPFKWMRRSTRPGFGAGCGQWFLTPRDAYDRVGGHAHLSVRNSFHDGVRLPRAYRANGLMTDLCDVTALATCRMYRTAGQVWNGLAKNAREGLAAPKLILFSTLMLFCGQVLPFVLLPFADGWPLVLAAAACAFALLPRVHGAIRFRQSGLGATLHPLGVTALLAIQWYATVRAVLGRPVGWKGRTKPNAGD</sequence>
<accession>A0A5C1A4D4</accession>
<keyword evidence="1" id="KW-0472">Membrane</keyword>
<feature type="transmembrane region" description="Helical" evidence="1">
    <location>
        <begin position="165"/>
        <end position="184"/>
    </location>
</feature>
<reference evidence="4" key="1">
    <citation type="submission" date="2019-08" db="EMBL/GenBank/DDBJ databases">
        <title>Limnoglobus roseus gen. nov., sp. nov., a novel freshwater planctomycete with a giant genome from the family Gemmataceae.</title>
        <authorList>
            <person name="Kulichevskaya I.S."/>
            <person name="Naumoff D.G."/>
            <person name="Miroshnikov K."/>
            <person name="Ivanova A."/>
            <person name="Philippov D.A."/>
            <person name="Hakobyan A."/>
            <person name="Rijpstra I.C."/>
            <person name="Sinninghe Damste J.S."/>
            <person name="Liesack W."/>
            <person name="Dedysh S.N."/>
        </authorList>
    </citation>
    <scope>NUCLEOTIDE SEQUENCE [LARGE SCALE GENOMIC DNA]</scope>
    <source>
        <strain evidence="4">PX52</strain>
    </source>
</reference>
<dbReference type="OrthoDB" id="9806525at2"/>
<dbReference type="AlphaFoldDB" id="A0A5C1A4D4"/>
<evidence type="ECO:0000313" key="4">
    <source>
        <dbReference type="Proteomes" id="UP000324974"/>
    </source>
</evidence>
<name>A0A5C1A4D4_9BACT</name>
<dbReference type="SUPFAM" id="SSF53448">
    <property type="entry name" value="Nucleotide-diphospho-sugar transferases"/>
    <property type="match status" value="1"/>
</dbReference>
<feature type="domain" description="Glycosyltransferase 2-like" evidence="2">
    <location>
        <begin position="40"/>
        <end position="212"/>
    </location>
</feature>
<protein>
    <submittedName>
        <fullName evidence="3">GT2 family glycosyltransferase</fullName>
    </submittedName>
</protein>
<dbReference type="PANTHER" id="PTHR43646:SF3">
    <property type="entry name" value="SLR1566 PROTEIN"/>
    <property type="match status" value="1"/>
</dbReference>
<organism evidence="3 4">
    <name type="scientific">Limnoglobus roseus</name>
    <dbReference type="NCBI Taxonomy" id="2598579"/>
    <lineage>
        <taxon>Bacteria</taxon>
        <taxon>Pseudomonadati</taxon>
        <taxon>Planctomycetota</taxon>
        <taxon>Planctomycetia</taxon>
        <taxon>Gemmatales</taxon>
        <taxon>Gemmataceae</taxon>
        <taxon>Limnoglobus</taxon>
    </lineage>
</organism>
<dbReference type="KEGG" id="lrs:PX52LOC_00357"/>
<keyword evidence="3" id="KW-0808">Transferase</keyword>
<dbReference type="EMBL" id="CP042425">
    <property type="protein sequence ID" value="QEL13500.1"/>
    <property type="molecule type" value="Genomic_DNA"/>
</dbReference>
<dbReference type="InterPro" id="IPR029044">
    <property type="entry name" value="Nucleotide-diphossugar_trans"/>
</dbReference>
<keyword evidence="1" id="KW-0812">Transmembrane</keyword>
<dbReference type="Pfam" id="PF00535">
    <property type="entry name" value="Glycos_transf_2"/>
    <property type="match status" value="1"/>
</dbReference>
<dbReference type="GO" id="GO:0016740">
    <property type="term" value="F:transferase activity"/>
    <property type="evidence" value="ECO:0007669"/>
    <property type="project" value="UniProtKB-KW"/>
</dbReference>
<evidence type="ECO:0000259" key="2">
    <source>
        <dbReference type="Pfam" id="PF00535"/>
    </source>
</evidence>
<dbReference type="PANTHER" id="PTHR43646">
    <property type="entry name" value="GLYCOSYLTRANSFERASE"/>
    <property type="match status" value="1"/>
</dbReference>
<feature type="transmembrane region" description="Helical" evidence="1">
    <location>
        <begin position="279"/>
        <end position="297"/>
    </location>
</feature>
<feature type="transmembrane region" description="Helical" evidence="1">
    <location>
        <begin position="303"/>
        <end position="319"/>
    </location>
</feature>
<keyword evidence="1" id="KW-1133">Transmembrane helix</keyword>
<dbReference type="InterPro" id="IPR001173">
    <property type="entry name" value="Glyco_trans_2-like"/>
</dbReference>